<evidence type="ECO:0000313" key="2">
    <source>
        <dbReference type="EMBL" id="CAG8618269.1"/>
    </source>
</evidence>
<dbReference type="Proteomes" id="UP000789342">
    <property type="component" value="Unassembled WGS sequence"/>
</dbReference>
<reference evidence="2" key="1">
    <citation type="submission" date="2021-06" db="EMBL/GenBank/DDBJ databases">
        <authorList>
            <person name="Kallberg Y."/>
            <person name="Tangrot J."/>
            <person name="Rosling A."/>
        </authorList>
    </citation>
    <scope>NUCLEOTIDE SEQUENCE</scope>
    <source>
        <strain evidence="2">CL551</strain>
    </source>
</reference>
<comment type="caution">
    <text evidence="2">The sequence shown here is derived from an EMBL/GenBank/DDBJ whole genome shotgun (WGS) entry which is preliminary data.</text>
</comment>
<evidence type="ECO:0000256" key="1">
    <source>
        <dbReference type="SAM" id="SignalP"/>
    </source>
</evidence>
<dbReference type="OrthoDB" id="2338289at2759"/>
<sequence>MNQKLILAFILTVISLLFVTASRNDKPLSVKQIISYPVTIRNAGAHKLSIKVRWYGFGLKEKEKVEARLRCFSSAVTVKNAPQPHLFGDRNATFEVIVNKKNVLVECRTGTVNGGIGFSHRFTFLT</sequence>
<dbReference type="EMBL" id="CAJVPV010007391">
    <property type="protein sequence ID" value="CAG8618269.1"/>
    <property type="molecule type" value="Genomic_DNA"/>
</dbReference>
<feature type="signal peptide" evidence="1">
    <location>
        <begin position="1"/>
        <end position="21"/>
    </location>
</feature>
<keyword evidence="3" id="KW-1185">Reference proteome</keyword>
<gene>
    <name evidence="2" type="ORF">AMORRO_LOCUS8543</name>
</gene>
<keyword evidence="1" id="KW-0732">Signal</keyword>
<organism evidence="2 3">
    <name type="scientific">Acaulospora morrowiae</name>
    <dbReference type="NCBI Taxonomy" id="94023"/>
    <lineage>
        <taxon>Eukaryota</taxon>
        <taxon>Fungi</taxon>
        <taxon>Fungi incertae sedis</taxon>
        <taxon>Mucoromycota</taxon>
        <taxon>Glomeromycotina</taxon>
        <taxon>Glomeromycetes</taxon>
        <taxon>Diversisporales</taxon>
        <taxon>Acaulosporaceae</taxon>
        <taxon>Acaulospora</taxon>
    </lineage>
</organism>
<protein>
    <submittedName>
        <fullName evidence="2">12855_t:CDS:1</fullName>
    </submittedName>
</protein>
<dbReference type="AlphaFoldDB" id="A0A9N9D0T3"/>
<proteinExistence type="predicted"/>
<name>A0A9N9D0T3_9GLOM</name>
<feature type="chain" id="PRO_5040485669" evidence="1">
    <location>
        <begin position="22"/>
        <end position="126"/>
    </location>
</feature>
<accession>A0A9N9D0T3</accession>
<evidence type="ECO:0000313" key="3">
    <source>
        <dbReference type="Proteomes" id="UP000789342"/>
    </source>
</evidence>